<evidence type="ECO:0000256" key="13">
    <source>
        <dbReference type="RuleBase" id="RU000405"/>
    </source>
</evidence>
<feature type="transmembrane region" description="Helical" evidence="17">
    <location>
        <begin position="810"/>
        <end position="832"/>
    </location>
</feature>
<evidence type="ECO:0000256" key="8">
    <source>
        <dbReference type="ARBA" id="ARBA00023136"/>
    </source>
</evidence>
<dbReference type="SUPFAM" id="SSF55073">
    <property type="entry name" value="Nucleotide cyclase"/>
    <property type="match status" value="1"/>
</dbReference>
<dbReference type="GO" id="GO:0004016">
    <property type="term" value="F:adenylate cyclase activity"/>
    <property type="evidence" value="ECO:0007669"/>
    <property type="project" value="TreeGrafter"/>
</dbReference>
<dbReference type="FunFam" id="1.10.510.10:FF:000404">
    <property type="entry name" value="Guanylate cyclase"/>
    <property type="match status" value="1"/>
</dbReference>
<dbReference type="InterPro" id="IPR001054">
    <property type="entry name" value="A/G_cyclase"/>
</dbReference>
<keyword evidence="15" id="KW-0175">Coiled coil</keyword>
<evidence type="ECO:0000256" key="1">
    <source>
        <dbReference type="ARBA" id="ARBA00001436"/>
    </source>
</evidence>
<dbReference type="CDD" id="cd07302">
    <property type="entry name" value="CHD"/>
    <property type="match status" value="1"/>
</dbReference>
<dbReference type="Gene3D" id="6.10.250.780">
    <property type="match status" value="1"/>
</dbReference>
<keyword evidence="8 17" id="KW-0472">Membrane</keyword>
<dbReference type="PROSITE" id="PS50011">
    <property type="entry name" value="PROTEIN_KINASE_DOM"/>
    <property type="match status" value="1"/>
</dbReference>
<keyword evidence="9" id="KW-1015">Disulfide bond</keyword>
<dbReference type="InterPro" id="IPR011009">
    <property type="entry name" value="Kinase-like_dom_sf"/>
</dbReference>
<comment type="subcellular location">
    <subcellularLocation>
        <location evidence="2">Photoreceptor outer segment membrane</location>
        <topology evidence="2">Single-pass type I membrane protein</topology>
    </subcellularLocation>
</comment>
<dbReference type="Pfam" id="PF07701">
    <property type="entry name" value="HNOBA"/>
    <property type="match status" value="1"/>
</dbReference>
<dbReference type="InterPro" id="IPR018297">
    <property type="entry name" value="A/G_cyclase_CS"/>
</dbReference>
<evidence type="ECO:0000256" key="10">
    <source>
        <dbReference type="ARBA" id="ARBA00023239"/>
    </source>
</evidence>
<dbReference type="InterPro" id="IPR001828">
    <property type="entry name" value="ANF_lig-bd_rcpt"/>
</dbReference>
<evidence type="ECO:0000256" key="7">
    <source>
        <dbReference type="ARBA" id="ARBA00022989"/>
    </source>
</evidence>
<dbReference type="Gene3D" id="3.30.70.1230">
    <property type="entry name" value="Nucleotide cyclase"/>
    <property type="match status" value="1"/>
</dbReference>
<evidence type="ECO:0000256" key="6">
    <source>
        <dbReference type="ARBA" id="ARBA00022741"/>
    </source>
</evidence>
<dbReference type="FunFam" id="3.40.50.2300:FF:000114">
    <property type="entry name" value="Guanylate cyclase"/>
    <property type="match status" value="1"/>
</dbReference>
<dbReference type="GO" id="GO:0004383">
    <property type="term" value="F:guanylate cyclase activity"/>
    <property type="evidence" value="ECO:0007669"/>
    <property type="project" value="UniProtKB-EC"/>
</dbReference>
<dbReference type="PANTHER" id="PTHR11920">
    <property type="entry name" value="GUANYLYL CYCLASE"/>
    <property type="match status" value="1"/>
</dbReference>
<name>A0AAJ7XAP8_PETMA</name>
<proteinExistence type="inferred from homology"/>
<dbReference type="PROSITE" id="PS50125">
    <property type="entry name" value="GUANYLATE_CYCLASE_2"/>
    <property type="match status" value="1"/>
</dbReference>
<dbReference type="Proteomes" id="UP001318040">
    <property type="component" value="Chromosome 47"/>
</dbReference>
<dbReference type="SUPFAM" id="SSF56112">
    <property type="entry name" value="Protein kinase-like (PK-like)"/>
    <property type="match status" value="1"/>
</dbReference>
<evidence type="ECO:0000256" key="16">
    <source>
        <dbReference type="SAM" id="MobiDB-lite"/>
    </source>
</evidence>
<dbReference type="CDD" id="cd14043">
    <property type="entry name" value="PK_GC-2D"/>
    <property type="match status" value="1"/>
</dbReference>
<evidence type="ECO:0000256" key="9">
    <source>
        <dbReference type="ARBA" id="ARBA00023157"/>
    </source>
</evidence>
<accession>A0AAJ7XAP8</accession>
<protein>
    <recommendedName>
        <fullName evidence="3 14">Guanylate cyclase</fullName>
        <ecNumber evidence="3 14">4.6.1.2</ecNumber>
    </recommendedName>
</protein>
<dbReference type="InterPro" id="IPR050401">
    <property type="entry name" value="Cyclic_nucleotide_synthase"/>
</dbReference>
<evidence type="ECO:0000313" key="20">
    <source>
        <dbReference type="Proteomes" id="UP001318040"/>
    </source>
</evidence>
<sequence length="1471" mass="158655">MSQWASGARCRPVDTLRIQRMRGGAFERLTTAEEAAAVEVTAAARAESHGNSSSSSSRNAVLNRKTTFENCSGRVALKSDREKSGIACCHRDSSGCSKGDSSSCISSSSCSNADGNSSRRSCISSSSCGNAERGICSSCSSSSKRHVRHGDSRTAFSHRSVVGNEAIITRIITTIITRIISGVVPSGLGSAAGTIGSDVVVSRVAGSRANVGIAVDSGVGKLIRITPLVDTIVTTATASLAAVWASVNLAGATRPRPLATFFALALTCVSLSSCSPPGPARHRLLLLTPSASCEPSSSLDAFPEHAARLATSRLNRDPGYTGPRLEVTVVPESCDAAQSLEDLCASLVSADPRNSSIVGPTHPGYCEAAVALATLHGVPIAPLNCQPDPWTLTLSQTGSIPASGGNGSAPRAPTPPPPLSLVVPATPPSAEVLLLLLRHFGWAHTAVVAADTAPWRAVAAQLAAALRRLGVPVGVVTQAGAREESARQALSLIQSAQRIKLVIMCMSSSLLGGAEERVLLQTAARLGLTRGSHVFVPLEPMLCSLGHGALETYPRLADDSALRQAYDATLTLSLLSSPNASFREAVRDARSAGEMPEDVEAREASSLVSGGGYRWWWWWLRCTWPVIYDDDDVQDCGRRCHRCQSLSAPKPISPPPLKVSPLFGSVYDAVSLLARALQLGRASDLHADGLSRALRTDAVGRPVARYAVLDTDGDGDTLSAVLTLDSDTGEVVAVPGSRLHFPGAGAPPAADPECWFDPTRPCAAGKAISLSTHSLFHSLSPTLTLSLTLSHPLSLTLSSGGKPTGVEPSLILLVLVVALCFVLGGVALTFFLRRRIHQLQMVKGPNKILMTLDDLTFINPQQSRKKLTDDGRTSVVGRSVTDLKGTARPSRGSVSGKSVAPAPESSSVAVYEVRVGVGDDRESETRAEIGRTLEGRFVSTQGDWVWLKKFPKGKFGEIRQATTSVFRKLRDMRHENVNPLLGIFSDLGVAAVVSEYCLRGSLEDLIRNSDMKLDWMFKSSLLFDLIKGMRYLHHREVVHGRLKSRNCVVDGRFVLKVADHGFNELLESQRIVRDEPSACELLWSAPELLRDAEVARRGTARGDTYSFAIVLQELIVRGAPFCMVDLSAEEIVRKVRKPPPLCRPSVSMDQAPIECIQLMKLCWNELPERRPSFDSIFDQFKSINKGKKTNIIDSMLRMLEQYSSNLEDLIRERTEELEVEKQKTDKLLTQMLPPSVAEALKTGAAVRPEFFDEVTIYFSDIVGFTTISAMSEPIEVVDLLNDLYTLFDAIIGVYDVYKVETIGDAYMVASGLPKRNGKRHAGEISDMSLDILSSVGSFRMRHLPDVPVRIRIGLHTGPCVAGVVGLTMPRYCLFGDTVNTASRMESTGMPCRIHINRSTVTILDSLDKGYKYELRGNTELKGKGVEQTYWLVGRQGLNKPLPVPPEMKPGDSAHGINIEEILKFRQKKEMK</sequence>
<evidence type="ECO:0000256" key="14">
    <source>
        <dbReference type="RuleBase" id="RU003431"/>
    </source>
</evidence>
<reference evidence="21" key="1">
    <citation type="submission" date="2025-08" db="UniProtKB">
        <authorList>
            <consortium name="RefSeq"/>
        </authorList>
    </citation>
    <scope>IDENTIFICATION</scope>
    <source>
        <tissue evidence="21">Sperm</tissue>
    </source>
</reference>
<dbReference type="SMART" id="SM00044">
    <property type="entry name" value="CYCc"/>
    <property type="match status" value="1"/>
</dbReference>
<evidence type="ECO:0000256" key="5">
    <source>
        <dbReference type="ARBA" id="ARBA00022729"/>
    </source>
</evidence>
<dbReference type="InterPro" id="IPR000719">
    <property type="entry name" value="Prot_kinase_dom"/>
</dbReference>
<evidence type="ECO:0000256" key="17">
    <source>
        <dbReference type="SAM" id="Phobius"/>
    </source>
</evidence>
<feature type="region of interest" description="Disordered" evidence="16">
    <location>
        <begin position="394"/>
        <end position="416"/>
    </location>
</feature>
<evidence type="ECO:0000256" key="3">
    <source>
        <dbReference type="ARBA" id="ARBA00012202"/>
    </source>
</evidence>
<comment type="similarity">
    <text evidence="13">Belongs to the adenylyl cyclase class-4/guanylyl cyclase family.</text>
</comment>
<dbReference type="InterPro" id="IPR011645">
    <property type="entry name" value="HNOB_dom_associated"/>
</dbReference>
<feature type="region of interest" description="Disordered" evidence="16">
    <location>
        <begin position="881"/>
        <end position="901"/>
    </location>
</feature>
<dbReference type="Pfam" id="PF00211">
    <property type="entry name" value="Guanylate_cyc"/>
    <property type="match status" value="1"/>
</dbReference>
<comment type="catalytic activity">
    <reaction evidence="1 14">
        <text>GTP = 3',5'-cyclic GMP + diphosphate</text>
        <dbReference type="Rhea" id="RHEA:13665"/>
        <dbReference type="ChEBI" id="CHEBI:33019"/>
        <dbReference type="ChEBI" id="CHEBI:37565"/>
        <dbReference type="ChEBI" id="CHEBI:57746"/>
        <dbReference type="EC" id="4.6.1.2"/>
    </reaction>
</comment>
<evidence type="ECO:0000256" key="12">
    <source>
        <dbReference type="ARBA" id="ARBA00023293"/>
    </source>
</evidence>
<dbReference type="GO" id="GO:0004672">
    <property type="term" value="F:protein kinase activity"/>
    <property type="evidence" value="ECO:0007669"/>
    <property type="project" value="InterPro"/>
</dbReference>
<dbReference type="InterPro" id="IPR028082">
    <property type="entry name" value="Peripla_BP_I"/>
</dbReference>
<dbReference type="GO" id="GO:0007168">
    <property type="term" value="P:receptor guanylyl cyclase signaling pathway"/>
    <property type="evidence" value="ECO:0007669"/>
    <property type="project" value="TreeGrafter"/>
</dbReference>
<dbReference type="Pfam" id="PF01094">
    <property type="entry name" value="ANF_receptor"/>
    <property type="match status" value="1"/>
</dbReference>
<dbReference type="GO" id="GO:0005886">
    <property type="term" value="C:plasma membrane"/>
    <property type="evidence" value="ECO:0007669"/>
    <property type="project" value="TreeGrafter"/>
</dbReference>
<gene>
    <name evidence="21" type="primary">LOC116952496</name>
</gene>
<dbReference type="InterPro" id="IPR029787">
    <property type="entry name" value="Nucleotide_cyclase"/>
</dbReference>
<keyword evidence="20" id="KW-1185">Reference proteome</keyword>
<feature type="domain" description="Guanylate cyclase" evidence="19">
    <location>
        <begin position="1255"/>
        <end position="1385"/>
    </location>
</feature>
<evidence type="ECO:0000256" key="2">
    <source>
        <dbReference type="ARBA" id="ARBA00004451"/>
    </source>
</evidence>
<evidence type="ECO:0000313" key="21">
    <source>
        <dbReference type="RefSeq" id="XP_032827779.1"/>
    </source>
</evidence>
<dbReference type="Gene3D" id="1.10.510.10">
    <property type="entry name" value="Transferase(Phosphotransferase) domain 1"/>
    <property type="match status" value="1"/>
</dbReference>
<dbReference type="GO" id="GO:0001653">
    <property type="term" value="F:peptide receptor activity"/>
    <property type="evidence" value="ECO:0007669"/>
    <property type="project" value="TreeGrafter"/>
</dbReference>
<dbReference type="GO" id="GO:0035556">
    <property type="term" value="P:intracellular signal transduction"/>
    <property type="evidence" value="ECO:0007669"/>
    <property type="project" value="InterPro"/>
</dbReference>
<dbReference type="Gene3D" id="3.40.50.2300">
    <property type="match status" value="1"/>
</dbReference>
<feature type="coiled-coil region" evidence="15">
    <location>
        <begin position="1192"/>
        <end position="1219"/>
    </location>
</feature>
<keyword evidence="10 13" id="KW-0456">Lyase</keyword>
<keyword evidence="12 14" id="KW-0141">cGMP biosynthesis</keyword>
<dbReference type="Pfam" id="PF07714">
    <property type="entry name" value="PK_Tyr_Ser-Thr"/>
    <property type="match status" value="1"/>
</dbReference>
<dbReference type="InterPro" id="IPR001245">
    <property type="entry name" value="Ser-Thr/Tyr_kinase_cat_dom"/>
</dbReference>
<dbReference type="EC" id="4.6.1.2" evidence="3 14"/>
<dbReference type="KEGG" id="pmrn:116952496"/>
<keyword evidence="6" id="KW-0547">Nucleotide-binding</keyword>
<evidence type="ECO:0000259" key="18">
    <source>
        <dbReference type="PROSITE" id="PS50011"/>
    </source>
</evidence>
<evidence type="ECO:0000256" key="4">
    <source>
        <dbReference type="ARBA" id="ARBA00022692"/>
    </source>
</evidence>
<evidence type="ECO:0000259" key="19">
    <source>
        <dbReference type="PROSITE" id="PS50125"/>
    </source>
</evidence>
<dbReference type="PROSITE" id="PS00452">
    <property type="entry name" value="GUANYLATE_CYCLASE_1"/>
    <property type="match status" value="1"/>
</dbReference>
<organism evidence="20 21">
    <name type="scientific">Petromyzon marinus</name>
    <name type="common">Sea lamprey</name>
    <dbReference type="NCBI Taxonomy" id="7757"/>
    <lineage>
        <taxon>Eukaryota</taxon>
        <taxon>Metazoa</taxon>
        <taxon>Chordata</taxon>
        <taxon>Craniata</taxon>
        <taxon>Vertebrata</taxon>
        <taxon>Cyclostomata</taxon>
        <taxon>Hyperoartia</taxon>
        <taxon>Petromyzontiformes</taxon>
        <taxon>Petromyzontidae</taxon>
        <taxon>Petromyzon</taxon>
    </lineage>
</organism>
<evidence type="ECO:0000256" key="15">
    <source>
        <dbReference type="SAM" id="Coils"/>
    </source>
</evidence>
<dbReference type="GO" id="GO:0005524">
    <property type="term" value="F:ATP binding"/>
    <property type="evidence" value="ECO:0007669"/>
    <property type="project" value="InterPro"/>
</dbReference>
<dbReference type="PANTHER" id="PTHR11920:SF462">
    <property type="entry name" value="GUANYLATE CYCLASE"/>
    <property type="match status" value="1"/>
</dbReference>
<dbReference type="FunFam" id="3.30.70.1230:FF:000013">
    <property type="entry name" value="Guanylate cyclase"/>
    <property type="match status" value="1"/>
</dbReference>
<evidence type="ECO:0000256" key="11">
    <source>
        <dbReference type="ARBA" id="ARBA00023273"/>
    </source>
</evidence>
<dbReference type="SUPFAM" id="SSF53822">
    <property type="entry name" value="Periplasmic binding protein-like I"/>
    <property type="match status" value="1"/>
</dbReference>
<keyword evidence="7 17" id="KW-1133">Transmembrane helix</keyword>
<feature type="domain" description="Protein kinase" evidence="18">
    <location>
        <begin position="911"/>
        <end position="1183"/>
    </location>
</feature>
<keyword evidence="4 17" id="KW-0812">Transmembrane</keyword>
<keyword evidence="5" id="KW-0732">Signal</keyword>
<keyword evidence="11" id="KW-0966">Cell projection</keyword>
<dbReference type="RefSeq" id="XP_032827779.1">
    <property type="nucleotide sequence ID" value="XM_032971888.1"/>
</dbReference>